<dbReference type="CDD" id="cd00099">
    <property type="entry name" value="IgV"/>
    <property type="match status" value="1"/>
</dbReference>
<dbReference type="InterPro" id="IPR051755">
    <property type="entry name" value="Ig-like_CS_Receptor"/>
</dbReference>
<dbReference type="SMART" id="SM00409">
    <property type="entry name" value="IG"/>
    <property type="match status" value="1"/>
</dbReference>
<keyword evidence="3" id="KW-1133">Transmembrane helix</keyword>
<dbReference type="Pfam" id="PF07679">
    <property type="entry name" value="I-set"/>
    <property type="match status" value="1"/>
</dbReference>
<feature type="chain" id="PRO_5031351993" description="Ig-like domain-containing protein" evidence="4">
    <location>
        <begin position="17"/>
        <end position="246"/>
    </location>
</feature>
<evidence type="ECO:0000256" key="2">
    <source>
        <dbReference type="ARBA" id="ARBA00023180"/>
    </source>
</evidence>
<dbReference type="PROSITE" id="PS50835">
    <property type="entry name" value="IG_LIKE"/>
    <property type="match status" value="2"/>
</dbReference>
<dbReference type="InParanoid" id="A0A803JLS5"/>
<evidence type="ECO:0000256" key="4">
    <source>
        <dbReference type="SAM" id="SignalP"/>
    </source>
</evidence>
<dbReference type="InterPro" id="IPR003597">
    <property type="entry name" value="Ig_C1-set"/>
</dbReference>
<dbReference type="InterPro" id="IPR003598">
    <property type="entry name" value="Ig_sub2"/>
</dbReference>
<keyword evidence="2" id="KW-0325">Glycoprotein</keyword>
<dbReference type="InterPro" id="IPR013783">
    <property type="entry name" value="Ig-like_fold"/>
</dbReference>
<feature type="signal peptide" evidence="4">
    <location>
        <begin position="1"/>
        <end position="16"/>
    </location>
</feature>
<dbReference type="Pfam" id="PF07654">
    <property type="entry name" value="C1-set"/>
    <property type="match status" value="1"/>
</dbReference>
<accession>A0A803JLS5</accession>
<feature type="transmembrane region" description="Helical" evidence="3">
    <location>
        <begin position="219"/>
        <end position="245"/>
    </location>
</feature>
<proteinExistence type="predicted"/>
<dbReference type="InterPro" id="IPR036179">
    <property type="entry name" value="Ig-like_dom_sf"/>
</dbReference>
<dbReference type="GeneTree" id="ENSGT01010000229285"/>
<reference evidence="6" key="2">
    <citation type="submission" date="2021-03" db="UniProtKB">
        <authorList>
            <consortium name="Ensembl"/>
        </authorList>
    </citation>
    <scope>IDENTIFICATION</scope>
</reference>
<keyword evidence="3" id="KW-0812">Transmembrane</keyword>
<evidence type="ECO:0000256" key="1">
    <source>
        <dbReference type="ARBA" id="ARBA00023157"/>
    </source>
</evidence>
<dbReference type="PANTHER" id="PTHR19971">
    <property type="entry name" value="SIGNAL-REGULATORY PROTEIN BETA"/>
    <property type="match status" value="1"/>
</dbReference>
<dbReference type="CDD" id="cd00098">
    <property type="entry name" value="IgC1"/>
    <property type="match status" value="1"/>
</dbReference>
<dbReference type="InterPro" id="IPR013098">
    <property type="entry name" value="Ig_I-set"/>
</dbReference>
<feature type="domain" description="Ig-like" evidence="5">
    <location>
        <begin position="3"/>
        <end position="98"/>
    </location>
</feature>
<evidence type="ECO:0000256" key="3">
    <source>
        <dbReference type="SAM" id="Phobius"/>
    </source>
</evidence>
<reference evidence="6" key="1">
    <citation type="journal article" date="2010" name="Science">
        <title>The genome of the Western clawed frog Xenopus tropicalis.</title>
        <authorList>
            <person name="Hellsten U."/>
            <person name="Harland R.M."/>
            <person name="Gilchrist M.J."/>
            <person name="Hendrix D."/>
            <person name="Jurka J."/>
            <person name="Kapitonov V."/>
            <person name="Ovcharenko I."/>
            <person name="Putnam N.H."/>
            <person name="Shu S."/>
            <person name="Taher L."/>
            <person name="Blitz I.L."/>
            <person name="Blumberg B."/>
            <person name="Dichmann D.S."/>
            <person name="Dubchak I."/>
            <person name="Amaya E."/>
            <person name="Detter J.C."/>
            <person name="Fletcher R."/>
            <person name="Gerhard D.S."/>
            <person name="Goodstein D."/>
            <person name="Graves T."/>
            <person name="Grigoriev I.V."/>
            <person name="Grimwood J."/>
            <person name="Kawashima T."/>
            <person name="Lindquist E."/>
            <person name="Lucas S.M."/>
            <person name="Mead P.E."/>
            <person name="Mitros T."/>
            <person name="Ogino H."/>
            <person name="Ohta Y."/>
            <person name="Poliakov A.V."/>
            <person name="Pollet N."/>
            <person name="Robert J."/>
            <person name="Salamov A."/>
            <person name="Sater A.K."/>
            <person name="Schmutz J."/>
            <person name="Terry A."/>
            <person name="Vize P.D."/>
            <person name="Warren W.C."/>
            <person name="Wells D."/>
            <person name="Wills A."/>
            <person name="Wilson R.K."/>
            <person name="Zimmerman L.B."/>
            <person name="Zorn A.M."/>
            <person name="Grainger R."/>
            <person name="Grammer T."/>
            <person name="Khokha M.K."/>
            <person name="Richardson P.M."/>
            <person name="Rokhsar D.S."/>
        </authorList>
    </citation>
    <scope>NUCLEOTIDE SEQUENCE [LARGE SCALE GENOMIC DNA]</scope>
    <source>
        <strain evidence="6">Nigerian</strain>
    </source>
</reference>
<dbReference type="SMART" id="SM00408">
    <property type="entry name" value="IGc2"/>
    <property type="match status" value="1"/>
</dbReference>
<dbReference type="InterPro" id="IPR003599">
    <property type="entry name" value="Ig_sub"/>
</dbReference>
<keyword evidence="4" id="KW-0732">Signal</keyword>
<name>A0A803JLS5_XENTR</name>
<keyword evidence="1" id="KW-1015">Disulfide bond</keyword>
<dbReference type="SMART" id="SM00407">
    <property type="entry name" value="IGc1"/>
    <property type="match status" value="1"/>
</dbReference>
<keyword evidence="3" id="KW-0472">Membrane</keyword>
<sequence length="246" mass="26550">MAPVGLLLGILSGAVAVGVVQEPPSLSLSVGETALMACTIQGAPSNWIQFIYWKLNGSDAPLQNDSRISITRGPGGHTSSLLILSVRPKDSGTYVCEALGLAQGKQVLYSGTGTPLLISNVAPVLHLREEPGGQLVCEAQRFYPPELNISWNFSAGANPAQETRNETLKENPDGTYTKTSIVTITEGLWGTEVICQVHHMTLPRPLPLRLYLPSPRVQLYHWLFPVRVILAAALIIGFCVAHFACR</sequence>
<feature type="domain" description="Ig-like" evidence="5">
    <location>
        <begin position="115"/>
        <end position="207"/>
    </location>
</feature>
<organism evidence="6">
    <name type="scientific">Xenopus tropicalis</name>
    <name type="common">Western clawed frog</name>
    <name type="synonym">Silurana tropicalis</name>
    <dbReference type="NCBI Taxonomy" id="8364"/>
    <lineage>
        <taxon>Eukaryota</taxon>
        <taxon>Metazoa</taxon>
        <taxon>Chordata</taxon>
        <taxon>Craniata</taxon>
        <taxon>Vertebrata</taxon>
        <taxon>Euteleostomi</taxon>
        <taxon>Amphibia</taxon>
        <taxon>Batrachia</taxon>
        <taxon>Anura</taxon>
        <taxon>Pipoidea</taxon>
        <taxon>Pipidae</taxon>
        <taxon>Xenopodinae</taxon>
        <taxon>Xenopus</taxon>
        <taxon>Silurana</taxon>
    </lineage>
</organism>
<dbReference type="Gene3D" id="2.60.40.10">
    <property type="entry name" value="Immunoglobulins"/>
    <property type="match status" value="2"/>
</dbReference>
<dbReference type="Ensembl" id="ENSXETT00000115738">
    <property type="protein sequence ID" value="ENSXETP00000108893"/>
    <property type="gene ID" value="ENSXETG00000045978"/>
</dbReference>
<evidence type="ECO:0000313" key="6">
    <source>
        <dbReference type="Ensembl" id="ENSXETP00000108893"/>
    </source>
</evidence>
<dbReference type="SUPFAM" id="SSF48726">
    <property type="entry name" value="Immunoglobulin"/>
    <property type="match status" value="2"/>
</dbReference>
<dbReference type="InterPro" id="IPR007110">
    <property type="entry name" value="Ig-like_dom"/>
</dbReference>
<evidence type="ECO:0000259" key="5">
    <source>
        <dbReference type="PROSITE" id="PS50835"/>
    </source>
</evidence>
<protein>
    <recommendedName>
        <fullName evidence="5">Ig-like domain-containing protein</fullName>
    </recommendedName>
</protein>
<dbReference type="AlphaFoldDB" id="A0A803JLS5"/>